<keyword evidence="7" id="KW-1185">Reference proteome</keyword>
<evidence type="ECO:0000256" key="3">
    <source>
        <dbReference type="ARBA" id="ARBA00022691"/>
    </source>
</evidence>
<evidence type="ECO:0000256" key="1">
    <source>
        <dbReference type="ARBA" id="ARBA00022603"/>
    </source>
</evidence>
<dbReference type="InterPro" id="IPR007848">
    <property type="entry name" value="Small_mtfrase_dom"/>
</dbReference>
<dbReference type="InterPro" id="IPR002052">
    <property type="entry name" value="DNA_methylase_N6_adenine_CS"/>
</dbReference>
<dbReference type="GO" id="GO:0008276">
    <property type="term" value="F:protein methyltransferase activity"/>
    <property type="evidence" value="ECO:0007669"/>
    <property type="project" value="InterPro"/>
</dbReference>
<keyword evidence="1" id="KW-0489">Methyltransferase</keyword>
<keyword evidence="2" id="KW-0808">Transferase</keyword>
<dbReference type="PANTHER" id="PTHR47441">
    <property type="match status" value="1"/>
</dbReference>
<evidence type="ECO:0000313" key="5">
    <source>
        <dbReference type="EMBL" id="CAH9118444.1"/>
    </source>
</evidence>
<comment type="caution">
    <text evidence="5">The sequence shown here is derived from an EMBL/GenBank/DDBJ whole genome shotgun (WGS) entry which is preliminary data.</text>
</comment>
<name>A0AAV0E9T8_9ASTE</name>
<dbReference type="InterPro" id="IPR004556">
    <property type="entry name" value="HemK-like"/>
</dbReference>
<reference evidence="5" key="1">
    <citation type="submission" date="2022-07" db="EMBL/GenBank/DDBJ databases">
        <authorList>
            <person name="Macas J."/>
            <person name="Novak P."/>
            <person name="Neumann P."/>
        </authorList>
    </citation>
    <scope>NUCLEOTIDE SEQUENCE</scope>
</reference>
<proteinExistence type="predicted"/>
<accession>A0AAV0E9T8</accession>
<dbReference type="InterPro" id="IPR029063">
    <property type="entry name" value="SAM-dependent_MTases_sf"/>
</dbReference>
<dbReference type="PANTHER" id="PTHR47441:SF3">
    <property type="entry name" value="RELEASE FACTOR GLUTAMINE METHYLTRANSFERASE"/>
    <property type="match status" value="1"/>
</dbReference>
<keyword evidence="3" id="KW-0949">S-adenosyl-L-methionine</keyword>
<sequence>MNVYTKYHCYMKPQENCRIKRDDPGGGMSFRRAPFSSMVPQHTFFQSNPGRPVSRFSPFSHQRRHISSSSVVSCSLKPQTPMSLRPATFRAELSELKRWHLWAESLASSVGSSFLVQDNGPDSTLLLRELNWLIEDAVETPEALSSNSHADGTAVSLRACLDDLYSLWKQRIEVRRPFQYLVGCEHWRDLVLGVQEGVLIPRPETELIVDLVSDAFEKDDQLRNGLWADLGTGSGALAIGLARVLSPSALVVAVDLSPVAVAVASANVQRYNLQSKVKVKQGSWFEPLKDEGRGLDGVVSNPPYIATQQVAGLQSEVAKHEPKLALDGGSDGLDCLLHLCKGAASVLKPGGFFAFETNGEEQCKFLARYMERVGKGAFSDVKIVPDFRGIQRFITGFRTG</sequence>
<evidence type="ECO:0000313" key="7">
    <source>
        <dbReference type="Proteomes" id="UP001152523"/>
    </source>
</evidence>
<protein>
    <recommendedName>
        <fullName evidence="4">Methyltransferase small domain-containing protein</fullName>
    </recommendedName>
</protein>
<dbReference type="CDD" id="cd02440">
    <property type="entry name" value="AdoMet_MTases"/>
    <property type="match status" value="1"/>
</dbReference>
<dbReference type="GO" id="GO:0003676">
    <property type="term" value="F:nucleic acid binding"/>
    <property type="evidence" value="ECO:0007669"/>
    <property type="project" value="InterPro"/>
</dbReference>
<dbReference type="Gene3D" id="3.40.50.150">
    <property type="entry name" value="Vaccinia Virus protein VP39"/>
    <property type="match status" value="1"/>
</dbReference>
<evidence type="ECO:0000256" key="2">
    <source>
        <dbReference type="ARBA" id="ARBA00022679"/>
    </source>
</evidence>
<dbReference type="EMBL" id="CAMAPF010000903">
    <property type="protein sequence ID" value="CAH9118444.1"/>
    <property type="molecule type" value="Genomic_DNA"/>
</dbReference>
<dbReference type="Pfam" id="PF05175">
    <property type="entry name" value="MTS"/>
    <property type="match status" value="1"/>
</dbReference>
<dbReference type="PROSITE" id="PS00092">
    <property type="entry name" value="N6_MTASE"/>
    <property type="match status" value="1"/>
</dbReference>
<dbReference type="GO" id="GO:0032259">
    <property type="term" value="P:methylation"/>
    <property type="evidence" value="ECO:0007669"/>
    <property type="project" value="UniProtKB-KW"/>
</dbReference>
<dbReference type="Proteomes" id="UP001152523">
    <property type="component" value="Unassembled WGS sequence"/>
</dbReference>
<evidence type="ECO:0000259" key="4">
    <source>
        <dbReference type="Pfam" id="PF05175"/>
    </source>
</evidence>
<dbReference type="SUPFAM" id="SSF53335">
    <property type="entry name" value="S-adenosyl-L-methionine-dependent methyltransferases"/>
    <property type="match status" value="1"/>
</dbReference>
<dbReference type="GO" id="GO:0008757">
    <property type="term" value="F:S-adenosylmethionine-dependent methyltransferase activity"/>
    <property type="evidence" value="ECO:0007669"/>
    <property type="project" value="UniProtKB-ARBA"/>
</dbReference>
<dbReference type="AlphaFoldDB" id="A0AAV0E9T8"/>
<dbReference type="NCBIfam" id="TIGR00536">
    <property type="entry name" value="hemK_fam"/>
    <property type="match status" value="1"/>
</dbReference>
<dbReference type="EMBL" id="CAMAPF010001051">
    <property type="protein sequence ID" value="CAH9143519.1"/>
    <property type="molecule type" value="Genomic_DNA"/>
</dbReference>
<organism evidence="5 7">
    <name type="scientific">Cuscuta epithymum</name>
    <dbReference type="NCBI Taxonomy" id="186058"/>
    <lineage>
        <taxon>Eukaryota</taxon>
        <taxon>Viridiplantae</taxon>
        <taxon>Streptophyta</taxon>
        <taxon>Embryophyta</taxon>
        <taxon>Tracheophyta</taxon>
        <taxon>Spermatophyta</taxon>
        <taxon>Magnoliopsida</taxon>
        <taxon>eudicotyledons</taxon>
        <taxon>Gunneridae</taxon>
        <taxon>Pentapetalae</taxon>
        <taxon>asterids</taxon>
        <taxon>lamiids</taxon>
        <taxon>Solanales</taxon>
        <taxon>Convolvulaceae</taxon>
        <taxon>Cuscuteae</taxon>
        <taxon>Cuscuta</taxon>
        <taxon>Cuscuta subgen. Cuscuta</taxon>
    </lineage>
</organism>
<evidence type="ECO:0000313" key="6">
    <source>
        <dbReference type="EMBL" id="CAH9143519.1"/>
    </source>
</evidence>
<feature type="domain" description="Methyltransferase small" evidence="4">
    <location>
        <begin position="223"/>
        <end position="310"/>
    </location>
</feature>
<gene>
    <name evidence="5" type="ORF">CEPIT_LOCUS22295</name>
    <name evidence="6" type="ORF">CEPIT_LOCUS40721</name>
</gene>
<dbReference type="InterPro" id="IPR052663">
    <property type="entry name" value="RF_glutamine_MTase_cyano"/>
</dbReference>